<dbReference type="AlphaFoldDB" id="A0A0D3IYJ1"/>
<dbReference type="Proteomes" id="UP000013827">
    <property type="component" value="Unassembled WGS sequence"/>
</dbReference>
<dbReference type="PaxDb" id="2903-EOD16326"/>
<sequence>MAPYSATETHNNRVTADSWIAFTPHRRRVTAILEKLGSNSQSAQRRLCVVGAGNLNDVELSQLQRIYAHIELIDIDLAALERGLRRQMVAPDSPSITLRGVDVLGLSDGMSDDDVLDALASGKAVAAISSSVGRYCDVVAGTALISQLAIAVKKLVLASLTRPGGVVAHVSDLARRSDARGREIYSEAEIVESHMKTGASGDFFAGTNPAMLLQVGLGGVLTDGSFWMDGGQPLFWVWCITSTEQQHLDDGCLVAYALTWRVTRQPVDPRLLGETPMHSHNDRDEL</sequence>
<organism evidence="1 2">
    <name type="scientific">Emiliania huxleyi (strain CCMP1516)</name>
    <dbReference type="NCBI Taxonomy" id="280463"/>
    <lineage>
        <taxon>Eukaryota</taxon>
        <taxon>Haptista</taxon>
        <taxon>Haptophyta</taxon>
        <taxon>Prymnesiophyceae</taxon>
        <taxon>Isochrysidales</taxon>
        <taxon>Noelaerhabdaceae</taxon>
        <taxon>Emiliania</taxon>
    </lineage>
</organism>
<protein>
    <submittedName>
        <fullName evidence="1">Uncharacterized protein</fullName>
    </submittedName>
</protein>
<dbReference type="KEGG" id="ehx:EMIHUDRAFT_210684"/>
<evidence type="ECO:0000313" key="2">
    <source>
        <dbReference type="Proteomes" id="UP000013827"/>
    </source>
</evidence>
<dbReference type="EnsemblProtists" id="EOD16326">
    <property type="protein sequence ID" value="EOD16326"/>
    <property type="gene ID" value="EMIHUDRAFT_210684"/>
</dbReference>
<proteinExistence type="predicted"/>
<dbReference type="RefSeq" id="XP_005768755.1">
    <property type="nucleotide sequence ID" value="XM_005768698.1"/>
</dbReference>
<keyword evidence="2" id="KW-1185">Reference proteome</keyword>
<reference evidence="2" key="1">
    <citation type="journal article" date="2013" name="Nature">
        <title>Pan genome of the phytoplankton Emiliania underpins its global distribution.</title>
        <authorList>
            <person name="Read B.A."/>
            <person name="Kegel J."/>
            <person name="Klute M.J."/>
            <person name="Kuo A."/>
            <person name="Lefebvre S.C."/>
            <person name="Maumus F."/>
            <person name="Mayer C."/>
            <person name="Miller J."/>
            <person name="Monier A."/>
            <person name="Salamov A."/>
            <person name="Young J."/>
            <person name="Aguilar M."/>
            <person name="Claverie J.M."/>
            <person name="Frickenhaus S."/>
            <person name="Gonzalez K."/>
            <person name="Herman E.K."/>
            <person name="Lin Y.C."/>
            <person name="Napier J."/>
            <person name="Ogata H."/>
            <person name="Sarno A.F."/>
            <person name="Shmutz J."/>
            <person name="Schroeder D."/>
            <person name="de Vargas C."/>
            <person name="Verret F."/>
            <person name="von Dassow P."/>
            <person name="Valentin K."/>
            <person name="Van de Peer Y."/>
            <person name="Wheeler G."/>
            <person name="Dacks J.B."/>
            <person name="Delwiche C.F."/>
            <person name="Dyhrman S.T."/>
            <person name="Glockner G."/>
            <person name="John U."/>
            <person name="Richards T."/>
            <person name="Worden A.Z."/>
            <person name="Zhang X."/>
            <person name="Grigoriev I.V."/>
            <person name="Allen A.E."/>
            <person name="Bidle K."/>
            <person name="Borodovsky M."/>
            <person name="Bowler C."/>
            <person name="Brownlee C."/>
            <person name="Cock J.M."/>
            <person name="Elias M."/>
            <person name="Gladyshev V.N."/>
            <person name="Groth M."/>
            <person name="Guda C."/>
            <person name="Hadaegh A."/>
            <person name="Iglesias-Rodriguez M.D."/>
            <person name="Jenkins J."/>
            <person name="Jones B.M."/>
            <person name="Lawson T."/>
            <person name="Leese F."/>
            <person name="Lindquist E."/>
            <person name="Lobanov A."/>
            <person name="Lomsadze A."/>
            <person name="Malik S.B."/>
            <person name="Marsh M.E."/>
            <person name="Mackinder L."/>
            <person name="Mock T."/>
            <person name="Mueller-Roeber B."/>
            <person name="Pagarete A."/>
            <person name="Parker M."/>
            <person name="Probert I."/>
            <person name="Quesneville H."/>
            <person name="Raines C."/>
            <person name="Rensing S.A."/>
            <person name="Riano-Pachon D.M."/>
            <person name="Richier S."/>
            <person name="Rokitta S."/>
            <person name="Shiraiwa Y."/>
            <person name="Soanes D.M."/>
            <person name="van der Giezen M."/>
            <person name="Wahlund T.M."/>
            <person name="Williams B."/>
            <person name="Wilson W."/>
            <person name="Wolfe G."/>
            <person name="Wurch L.L."/>
        </authorList>
    </citation>
    <scope>NUCLEOTIDE SEQUENCE</scope>
</reference>
<accession>A0A0D3IYJ1</accession>
<dbReference type="GeneID" id="17262486"/>
<evidence type="ECO:0000313" key="1">
    <source>
        <dbReference type="EnsemblProtists" id="EOD16326"/>
    </source>
</evidence>
<dbReference type="HOGENOM" id="CLU_974648_0_0_1"/>
<name>A0A0D3IYJ1_EMIH1</name>
<reference evidence="1" key="2">
    <citation type="submission" date="2024-10" db="UniProtKB">
        <authorList>
            <consortium name="EnsemblProtists"/>
        </authorList>
    </citation>
    <scope>IDENTIFICATION</scope>
</reference>